<keyword evidence="4" id="KW-0804">Transcription</keyword>
<dbReference type="Gene3D" id="1.10.287.3490">
    <property type="match status" value="1"/>
</dbReference>
<evidence type="ECO:0000256" key="1">
    <source>
        <dbReference type="ARBA" id="ARBA00004123"/>
    </source>
</evidence>
<keyword evidence="3 4" id="KW-0539">Nucleus</keyword>
<comment type="subcellular location">
    <subcellularLocation>
        <location evidence="1 4">Nucleus</location>
    </subcellularLocation>
</comment>
<evidence type="ECO:0000256" key="2">
    <source>
        <dbReference type="ARBA" id="ARBA00008186"/>
    </source>
</evidence>
<evidence type="ECO:0000256" key="4">
    <source>
        <dbReference type="RuleBase" id="RU364147"/>
    </source>
</evidence>
<dbReference type="Proteomes" id="UP000242180">
    <property type="component" value="Unassembled WGS sequence"/>
</dbReference>
<sequence length="161" mass="18126">MSQHESIEKQQQQEKQETAVDEYSYLAESTLRIRELHDAERKLVLLVETAGDALTVLSDDASKDADADQVVREHATAFRGLASRYFGLVNDIQRCLRDNVRYLQKSGSITSSTRESIPFHASVAGHQKELEVWTAAVGLIHQRVQVMNQIAHEKSSDTMSE</sequence>
<reference evidence="5 6" key="1">
    <citation type="submission" date="2016-07" db="EMBL/GenBank/DDBJ databases">
        <title>Pervasive Adenine N6-methylation of Active Genes in Fungi.</title>
        <authorList>
            <consortium name="DOE Joint Genome Institute"/>
            <person name="Mondo S.J."/>
            <person name="Dannebaum R.O."/>
            <person name="Kuo R.C."/>
            <person name="Labutti K."/>
            <person name="Haridas S."/>
            <person name="Kuo A."/>
            <person name="Salamov A."/>
            <person name="Ahrendt S.R."/>
            <person name="Lipzen A."/>
            <person name="Sullivan W."/>
            <person name="Andreopoulos W.B."/>
            <person name="Clum A."/>
            <person name="Lindquist E."/>
            <person name="Daum C."/>
            <person name="Ramamoorthy G.K."/>
            <person name="Gryganskyi A."/>
            <person name="Culley D."/>
            <person name="Magnuson J.K."/>
            <person name="James T.Y."/>
            <person name="O'Malley M.A."/>
            <person name="Stajich J.E."/>
            <person name="Spatafora J.W."/>
            <person name="Visel A."/>
            <person name="Grigoriev I.V."/>
        </authorList>
    </citation>
    <scope>NUCLEOTIDE SEQUENCE [LARGE SCALE GENOMIC DNA]</scope>
    <source>
        <strain evidence="5 6">NRRL 2496</strain>
    </source>
</reference>
<keyword evidence="4" id="KW-0805">Transcription regulation</keyword>
<dbReference type="OrthoDB" id="5418434at2759"/>
<accession>A0A1X2GZY7</accession>
<dbReference type="EMBL" id="MCGN01000013">
    <property type="protein sequence ID" value="ORY90025.1"/>
    <property type="molecule type" value="Genomic_DNA"/>
</dbReference>
<dbReference type="Pfam" id="PF10280">
    <property type="entry name" value="Med11"/>
    <property type="match status" value="1"/>
</dbReference>
<keyword evidence="4" id="KW-0010">Activator</keyword>
<dbReference type="GO" id="GO:0016592">
    <property type="term" value="C:mediator complex"/>
    <property type="evidence" value="ECO:0007669"/>
    <property type="project" value="InterPro"/>
</dbReference>
<dbReference type="GO" id="GO:0003712">
    <property type="term" value="F:transcription coregulator activity"/>
    <property type="evidence" value="ECO:0007669"/>
    <property type="project" value="InterPro"/>
</dbReference>
<comment type="similarity">
    <text evidence="2 4">Belongs to the Mediator complex subunit 11 family.</text>
</comment>
<dbReference type="OMA" id="HTRYLTK"/>
<gene>
    <name evidence="4" type="primary">MED11</name>
    <name evidence="5" type="ORF">BCR43DRAFT_499888</name>
</gene>
<evidence type="ECO:0000256" key="3">
    <source>
        <dbReference type="ARBA" id="ARBA00023242"/>
    </source>
</evidence>
<keyword evidence="6" id="KW-1185">Reference proteome</keyword>
<evidence type="ECO:0000313" key="6">
    <source>
        <dbReference type="Proteomes" id="UP000242180"/>
    </source>
</evidence>
<comment type="subunit">
    <text evidence="4">Component of the Mediator complex.</text>
</comment>
<protein>
    <recommendedName>
        <fullName evidence="4">Mediator of RNA polymerase II transcription subunit 11</fullName>
    </recommendedName>
    <alternativeName>
        <fullName evidence="4">Mediator complex subunit 11</fullName>
    </alternativeName>
</protein>
<organism evidence="5 6">
    <name type="scientific">Syncephalastrum racemosum</name>
    <name type="common">Filamentous fungus</name>
    <dbReference type="NCBI Taxonomy" id="13706"/>
    <lineage>
        <taxon>Eukaryota</taxon>
        <taxon>Fungi</taxon>
        <taxon>Fungi incertae sedis</taxon>
        <taxon>Mucoromycota</taxon>
        <taxon>Mucoromycotina</taxon>
        <taxon>Mucoromycetes</taxon>
        <taxon>Mucorales</taxon>
        <taxon>Syncephalastraceae</taxon>
        <taxon>Syncephalastrum</taxon>
    </lineage>
</organism>
<dbReference type="InParanoid" id="A0A1X2GZY7"/>
<dbReference type="AlphaFoldDB" id="A0A1X2GZY7"/>
<name>A0A1X2GZY7_SYNRA</name>
<proteinExistence type="inferred from homology"/>
<dbReference type="GO" id="GO:0006357">
    <property type="term" value="P:regulation of transcription by RNA polymerase II"/>
    <property type="evidence" value="ECO:0007669"/>
    <property type="project" value="InterPro"/>
</dbReference>
<comment type="caution">
    <text evidence="5">The sequence shown here is derived from an EMBL/GenBank/DDBJ whole genome shotgun (WGS) entry which is preliminary data.</text>
</comment>
<evidence type="ECO:0000313" key="5">
    <source>
        <dbReference type="EMBL" id="ORY90025.1"/>
    </source>
</evidence>
<comment type="function">
    <text evidence="4">Component of the Mediator complex, a coactivator involved in the regulated transcription of nearly all RNA polymerase II-dependent genes. Mediator functions as a bridge to convey information from gene-specific regulatory proteins to the basal RNA polymerase II transcription machinery. Mediator is recruited to promoters by direct interactions with regulatory proteins and serves as a scaffold for the assembly of a functional pre-initiation complex with RNA polymerase II and the general transcription factors.</text>
</comment>
<dbReference type="InterPro" id="IPR019404">
    <property type="entry name" value="Mediator_Med11"/>
</dbReference>